<keyword evidence="2" id="KW-1185">Reference proteome</keyword>
<evidence type="ECO:0000313" key="1">
    <source>
        <dbReference type="EMBL" id="MFN0290472.1"/>
    </source>
</evidence>
<gene>
    <name evidence="1" type="ORF">E5L68_003675</name>
</gene>
<dbReference type="EMBL" id="SRMP02000003">
    <property type="protein sequence ID" value="MFN0290472.1"/>
    <property type="molecule type" value="Genomic_DNA"/>
</dbReference>
<dbReference type="Proteomes" id="UP001517367">
    <property type="component" value="Unassembled WGS sequence"/>
</dbReference>
<reference evidence="1 2" key="1">
    <citation type="submission" date="2024-12" db="EMBL/GenBank/DDBJ databases">
        <authorList>
            <person name="Hu S."/>
        </authorList>
    </citation>
    <scope>NUCLEOTIDE SEQUENCE [LARGE SCALE GENOMIC DNA]</scope>
    <source>
        <strain evidence="1 2">P-25</strain>
    </source>
</reference>
<evidence type="ECO:0000313" key="2">
    <source>
        <dbReference type="Proteomes" id="UP001517367"/>
    </source>
</evidence>
<comment type="caution">
    <text evidence="1">The sequence shown here is derived from an EMBL/GenBank/DDBJ whole genome shotgun (WGS) entry which is preliminary data.</text>
</comment>
<organism evidence="1 2">
    <name type="scientific">Pedobacter helvus</name>
    <dbReference type="NCBI Taxonomy" id="2563444"/>
    <lineage>
        <taxon>Bacteria</taxon>
        <taxon>Pseudomonadati</taxon>
        <taxon>Bacteroidota</taxon>
        <taxon>Sphingobacteriia</taxon>
        <taxon>Sphingobacteriales</taxon>
        <taxon>Sphingobacteriaceae</taxon>
        <taxon>Pedobacter</taxon>
    </lineage>
</organism>
<name>A0ABW9JHS0_9SPHI</name>
<dbReference type="RefSeq" id="WP_138729700.1">
    <property type="nucleotide sequence ID" value="NZ_SRMP02000003.1"/>
</dbReference>
<proteinExistence type="predicted"/>
<accession>A0ABW9JHS0</accession>
<protein>
    <submittedName>
        <fullName evidence="1">DUF2683 family protein</fullName>
    </submittedName>
</protein>
<sequence length="68" mass="7832">METLVMHPANKEQLAALKAIAKALKIPFEKKEEEQYDPTFVKMVKDAEERGQFNEVDPNDIWESLGLK</sequence>
<dbReference type="Pfam" id="PF10884">
    <property type="entry name" value="DUF2683"/>
    <property type="match status" value="1"/>
</dbReference>
<dbReference type="InterPro" id="IPR020271">
    <property type="entry name" value="Uncharacterised_MJ1172"/>
</dbReference>